<keyword evidence="4" id="KW-1003">Cell membrane</keyword>
<keyword evidence="8 9" id="KW-0472">Membrane</keyword>
<keyword evidence="5" id="KW-0997">Cell inner membrane</keyword>
<protein>
    <recommendedName>
        <fullName evidence="3">UPF0208 membrane protein YfbV</fullName>
    </recommendedName>
</protein>
<evidence type="ECO:0000313" key="12">
    <source>
        <dbReference type="Proteomes" id="UP000297565"/>
    </source>
</evidence>
<dbReference type="Proteomes" id="UP000297565">
    <property type="component" value="Unassembled WGS sequence"/>
</dbReference>
<dbReference type="InterPro" id="IPR007334">
    <property type="entry name" value="UPF0208"/>
</dbReference>
<dbReference type="Pfam" id="PF04217">
    <property type="entry name" value="DUF412"/>
    <property type="match status" value="1"/>
</dbReference>
<dbReference type="Proteomes" id="UP000595373">
    <property type="component" value="Chromosome"/>
</dbReference>
<dbReference type="RefSeq" id="WP_075293821.1">
    <property type="nucleotide sequence ID" value="NZ_CP018802.1"/>
</dbReference>
<keyword evidence="7 9" id="KW-1133">Transmembrane helix</keyword>
<evidence type="ECO:0000313" key="13">
    <source>
        <dbReference type="Proteomes" id="UP000595373"/>
    </source>
</evidence>
<comment type="similarity">
    <text evidence="2">Belongs to the UPF0208 family.</text>
</comment>
<evidence type="ECO:0000256" key="1">
    <source>
        <dbReference type="ARBA" id="ARBA00004429"/>
    </source>
</evidence>
<dbReference type="OrthoDB" id="7066670at2"/>
<feature type="transmembrane region" description="Helical" evidence="9">
    <location>
        <begin position="30"/>
        <end position="54"/>
    </location>
</feature>
<evidence type="ECO:0000256" key="2">
    <source>
        <dbReference type="ARBA" id="ARBA00009474"/>
    </source>
</evidence>
<dbReference type="NCBIfam" id="NF002493">
    <property type="entry name" value="PRK01816.1"/>
    <property type="match status" value="1"/>
</dbReference>
<dbReference type="EMBL" id="CP066558">
    <property type="protein sequence ID" value="QQF81597.1"/>
    <property type="molecule type" value="Genomic_DNA"/>
</dbReference>
<evidence type="ECO:0000256" key="8">
    <source>
        <dbReference type="ARBA" id="ARBA00023136"/>
    </source>
</evidence>
<evidence type="ECO:0000256" key="5">
    <source>
        <dbReference type="ARBA" id="ARBA00022519"/>
    </source>
</evidence>
<comment type="subcellular location">
    <subcellularLocation>
        <location evidence="1">Cell inner membrane</location>
        <topology evidence="1">Multi-pass membrane protein</topology>
    </subcellularLocation>
</comment>
<evidence type="ECO:0000313" key="10">
    <source>
        <dbReference type="EMBL" id="QQF81597.1"/>
    </source>
</evidence>
<dbReference type="EMBL" id="SNRV01000002">
    <property type="protein sequence ID" value="TEW31082.1"/>
    <property type="molecule type" value="Genomic_DNA"/>
</dbReference>
<evidence type="ECO:0000256" key="9">
    <source>
        <dbReference type="SAM" id="Phobius"/>
    </source>
</evidence>
<reference evidence="10 13" key="2">
    <citation type="submission" date="2020-12" db="EMBL/GenBank/DDBJ databases">
        <title>ASc-MMNZ-VFA-070.</title>
        <authorList>
            <person name="Schryvers A."/>
            <person name="Mostafa Nazari M."/>
            <person name="Farshchi Andisi V."/>
            <person name="Timsit E."/>
            <person name="Walter Morck D."/>
        </authorList>
    </citation>
    <scope>NUCLEOTIDE SEQUENCE [LARGE SCALE GENOMIC DNA]</scope>
    <source>
        <strain evidence="10 13">ASc-MMNZ-VFA-070</strain>
    </source>
</reference>
<keyword evidence="13" id="KW-1185">Reference proteome</keyword>
<reference evidence="11 12" key="1">
    <citation type="submission" date="2019-03" db="EMBL/GenBank/DDBJ databases">
        <title>Horizontal Gene Transfer Machinery in Histophilus somni.</title>
        <authorList>
            <person name="Mostafa Nazari M."/>
            <person name="Liljebjelke K."/>
        </authorList>
    </citation>
    <scope>NUCLEOTIDE SEQUENCE [LARGE SCALE GENOMIC DNA]</scope>
    <source>
        <strain evidence="11 12">UOC-EPH-KLM-04</strain>
    </source>
</reference>
<organism evidence="10 13">
    <name type="scientific">Histophilus somni</name>
    <name type="common">Haemophilus somnus</name>
    <dbReference type="NCBI Taxonomy" id="731"/>
    <lineage>
        <taxon>Bacteria</taxon>
        <taxon>Pseudomonadati</taxon>
        <taxon>Pseudomonadota</taxon>
        <taxon>Gammaproteobacteria</taxon>
        <taxon>Pasteurellales</taxon>
        <taxon>Pasteurellaceae</taxon>
        <taxon>Histophilus</taxon>
    </lineage>
</organism>
<evidence type="ECO:0000313" key="11">
    <source>
        <dbReference type="EMBL" id="TEW31082.1"/>
    </source>
</evidence>
<gene>
    <name evidence="11" type="ORF">E2R48_02655</name>
    <name evidence="10" type="ORF">JFL49_05740</name>
</gene>
<dbReference type="GO" id="GO:0005886">
    <property type="term" value="C:plasma membrane"/>
    <property type="evidence" value="ECO:0007669"/>
    <property type="project" value="UniProtKB-SubCell"/>
</dbReference>
<proteinExistence type="inferred from homology"/>
<name>A0A9Q6K858_HISSO</name>
<keyword evidence="6 9" id="KW-0812">Transmembrane</keyword>
<evidence type="ECO:0000256" key="3">
    <source>
        <dbReference type="ARBA" id="ARBA00018831"/>
    </source>
</evidence>
<feature type="transmembrane region" description="Helical" evidence="9">
    <location>
        <begin position="60"/>
        <end position="84"/>
    </location>
</feature>
<accession>A0A9Q6K858</accession>
<dbReference type="AlphaFoldDB" id="A0A9Q6K858"/>
<sequence>MYQTLKLGQRYLETWPSIPKLSIIFPENRVIKVTLFAQKFMPFLAVFSLVWQQVYIKHDLVALAIAVLTALFALSLPLQGLYWLGKRSKLPLPPQTKVWFDKIVEVLQQKNTNLVSIEQPTYQDLAELLRKAEQKLDTEFWQSI</sequence>
<evidence type="ECO:0000256" key="7">
    <source>
        <dbReference type="ARBA" id="ARBA00022989"/>
    </source>
</evidence>
<evidence type="ECO:0000256" key="6">
    <source>
        <dbReference type="ARBA" id="ARBA00022692"/>
    </source>
</evidence>
<evidence type="ECO:0000256" key="4">
    <source>
        <dbReference type="ARBA" id="ARBA00022475"/>
    </source>
</evidence>